<reference evidence="1 2" key="1">
    <citation type="submission" date="2019-07" db="EMBL/GenBank/DDBJ databases">
        <title>Whole genome shotgun sequence of Reyranella soli NBRC 108950.</title>
        <authorList>
            <person name="Hosoyama A."/>
            <person name="Uohara A."/>
            <person name="Ohji S."/>
            <person name="Ichikawa N."/>
        </authorList>
    </citation>
    <scope>NUCLEOTIDE SEQUENCE [LARGE SCALE GENOMIC DNA]</scope>
    <source>
        <strain evidence="1 2">NBRC 108950</strain>
    </source>
</reference>
<comment type="caution">
    <text evidence="1">The sequence shown here is derived from an EMBL/GenBank/DDBJ whole genome shotgun (WGS) entry which is preliminary data.</text>
</comment>
<name>A0A512NTC4_9HYPH</name>
<dbReference type="Proteomes" id="UP000321058">
    <property type="component" value="Unassembled WGS sequence"/>
</dbReference>
<evidence type="ECO:0000313" key="1">
    <source>
        <dbReference type="EMBL" id="GEP62205.1"/>
    </source>
</evidence>
<gene>
    <name evidence="1" type="ORF">RSO01_93710</name>
</gene>
<organism evidence="1 2">
    <name type="scientific">Reyranella soli</name>
    <dbReference type="NCBI Taxonomy" id="1230389"/>
    <lineage>
        <taxon>Bacteria</taxon>
        <taxon>Pseudomonadati</taxon>
        <taxon>Pseudomonadota</taxon>
        <taxon>Alphaproteobacteria</taxon>
        <taxon>Hyphomicrobiales</taxon>
        <taxon>Reyranellaceae</taxon>
        <taxon>Reyranella</taxon>
    </lineage>
</organism>
<keyword evidence="2" id="KW-1185">Reference proteome</keyword>
<proteinExistence type="predicted"/>
<protein>
    <submittedName>
        <fullName evidence="1">Uncharacterized protein</fullName>
    </submittedName>
</protein>
<accession>A0A512NTC4</accession>
<evidence type="ECO:0000313" key="2">
    <source>
        <dbReference type="Proteomes" id="UP000321058"/>
    </source>
</evidence>
<dbReference type="AlphaFoldDB" id="A0A512NTC4"/>
<dbReference type="EMBL" id="BKAJ01000359">
    <property type="protein sequence ID" value="GEP62205.1"/>
    <property type="molecule type" value="Genomic_DNA"/>
</dbReference>
<sequence length="65" mass="7041">MGLSERRYTLLVNPGLAPRPIYNALEVANALPKHSHVRGSVASRLKLTKVPPTVTVDYQCADALA</sequence>